<gene>
    <name evidence="7" type="ORF">ACIBP4_11585</name>
</gene>
<organism evidence="7 8">
    <name type="scientific">Micromonospora maritima</name>
    <dbReference type="NCBI Taxonomy" id="986711"/>
    <lineage>
        <taxon>Bacteria</taxon>
        <taxon>Bacillati</taxon>
        <taxon>Actinomycetota</taxon>
        <taxon>Actinomycetes</taxon>
        <taxon>Micromonosporales</taxon>
        <taxon>Micromonosporaceae</taxon>
        <taxon>Micromonospora</taxon>
    </lineage>
</organism>
<dbReference type="PROSITE" id="PS50931">
    <property type="entry name" value="HTH_LYSR"/>
    <property type="match status" value="1"/>
</dbReference>
<comment type="similarity">
    <text evidence="1">Belongs to the LysR transcriptional regulatory family.</text>
</comment>
<evidence type="ECO:0000256" key="2">
    <source>
        <dbReference type="ARBA" id="ARBA00023015"/>
    </source>
</evidence>
<dbReference type="InterPro" id="IPR000847">
    <property type="entry name" value="LysR_HTH_N"/>
</dbReference>
<dbReference type="Gene3D" id="1.10.10.10">
    <property type="entry name" value="Winged helix-like DNA-binding domain superfamily/Winged helix DNA-binding domain"/>
    <property type="match status" value="1"/>
</dbReference>
<dbReference type="InterPro" id="IPR036390">
    <property type="entry name" value="WH_DNA-bd_sf"/>
</dbReference>
<dbReference type="InterPro" id="IPR036388">
    <property type="entry name" value="WH-like_DNA-bd_sf"/>
</dbReference>
<dbReference type="Proteomes" id="UP001612812">
    <property type="component" value="Unassembled WGS sequence"/>
</dbReference>
<dbReference type="PANTHER" id="PTHR30346">
    <property type="entry name" value="TRANSCRIPTIONAL DUAL REGULATOR HCAR-RELATED"/>
    <property type="match status" value="1"/>
</dbReference>
<feature type="compositionally biased region" description="Basic residues" evidence="5">
    <location>
        <begin position="165"/>
        <end position="180"/>
    </location>
</feature>
<dbReference type="SUPFAM" id="SSF46785">
    <property type="entry name" value="Winged helix' DNA-binding domain"/>
    <property type="match status" value="1"/>
</dbReference>
<evidence type="ECO:0000256" key="5">
    <source>
        <dbReference type="SAM" id="MobiDB-lite"/>
    </source>
</evidence>
<keyword evidence="8" id="KW-1185">Reference proteome</keyword>
<protein>
    <submittedName>
        <fullName evidence="7">LysR family transcriptional regulator</fullName>
    </submittedName>
</protein>
<evidence type="ECO:0000313" key="8">
    <source>
        <dbReference type="Proteomes" id="UP001612812"/>
    </source>
</evidence>
<dbReference type="Pfam" id="PF00126">
    <property type="entry name" value="HTH_1"/>
    <property type="match status" value="1"/>
</dbReference>
<feature type="region of interest" description="Disordered" evidence="5">
    <location>
        <begin position="134"/>
        <end position="180"/>
    </location>
</feature>
<reference evidence="7 8" key="1">
    <citation type="submission" date="2024-10" db="EMBL/GenBank/DDBJ databases">
        <title>The Natural Products Discovery Center: Release of the First 8490 Sequenced Strains for Exploring Actinobacteria Biosynthetic Diversity.</title>
        <authorList>
            <person name="Kalkreuter E."/>
            <person name="Kautsar S.A."/>
            <person name="Yang D."/>
            <person name="Bader C.D."/>
            <person name="Teijaro C.N."/>
            <person name="Fluegel L."/>
            <person name="Davis C.M."/>
            <person name="Simpson J.R."/>
            <person name="Lauterbach L."/>
            <person name="Steele A.D."/>
            <person name="Gui C."/>
            <person name="Meng S."/>
            <person name="Li G."/>
            <person name="Viehrig K."/>
            <person name="Ye F."/>
            <person name="Su P."/>
            <person name="Kiefer A.F."/>
            <person name="Nichols A."/>
            <person name="Cepeda A.J."/>
            <person name="Yan W."/>
            <person name="Fan B."/>
            <person name="Jiang Y."/>
            <person name="Adhikari A."/>
            <person name="Zheng C.-J."/>
            <person name="Schuster L."/>
            <person name="Cowan T.M."/>
            <person name="Smanski M.J."/>
            <person name="Chevrette M.G."/>
            <person name="De Carvalho L.P.S."/>
            <person name="Shen B."/>
        </authorList>
    </citation>
    <scope>NUCLEOTIDE SEQUENCE [LARGE SCALE GENOMIC DNA]</scope>
    <source>
        <strain evidence="7 8">NPDC049845</strain>
    </source>
</reference>
<comment type="caution">
    <text evidence="7">The sequence shown here is derived from an EMBL/GenBank/DDBJ whole genome shotgun (WGS) entry which is preliminary data.</text>
</comment>
<dbReference type="PRINTS" id="PR00039">
    <property type="entry name" value="HTHLYSR"/>
</dbReference>
<keyword evidence="4" id="KW-0804">Transcription</keyword>
<proteinExistence type="inferred from homology"/>
<evidence type="ECO:0000256" key="4">
    <source>
        <dbReference type="ARBA" id="ARBA00023163"/>
    </source>
</evidence>
<accession>A0ABW7ZJB4</accession>
<dbReference type="RefSeq" id="WP_396768856.1">
    <property type="nucleotide sequence ID" value="NZ_JBITLA010000003.1"/>
</dbReference>
<feature type="domain" description="HTH lysR-type" evidence="6">
    <location>
        <begin position="26"/>
        <end position="83"/>
    </location>
</feature>
<sequence>MAPASKRHSGGIKRFFLSGLVGVGTVDLERVRAFVATAEWMNFTTAAEELRLAQPSLSARIRALEADLGVELFSRRRRQVELTAAGRAFLRPRHRLPYDRRHQADLRPGRPSADHRDVRRAGVEPLLPDVVVEAGGLGPPAESLVGVRSSRAPARPAPARPAPGRTRRAGHPSRRTDRRT</sequence>
<evidence type="ECO:0000259" key="6">
    <source>
        <dbReference type="PROSITE" id="PS50931"/>
    </source>
</evidence>
<evidence type="ECO:0000256" key="3">
    <source>
        <dbReference type="ARBA" id="ARBA00023125"/>
    </source>
</evidence>
<keyword evidence="2" id="KW-0805">Transcription regulation</keyword>
<dbReference type="EMBL" id="JBITLE010000003">
    <property type="protein sequence ID" value="MFI7262931.1"/>
    <property type="molecule type" value="Genomic_DNA"/>
</dbReference>
<evidence type="ECO:0000256" key="1">
    <source>
        <dbReference type="ARBA" id="ARBA00009437"/>
    </source>
</evidence>
<evidence type="ECO:0000313" key="7">
    <source>
        <dbReference type="EMBL" id="MFI7262931.1"/>
    </source>
</evidence>
<keyword evidence="3" id="KW-0238">DNA-binding</keyword>
<dbReference type="PANTHER" id="PTHR30346:SF28">
    <property type="entry name" value="HTH-TYPE TRANSCRIPTIONAL REGULATOR CYNR"/>
    <property type="match status" value="1"/>
</dbReference>
<name>A0ABW7ZJB4_9ACTN</name>
<feature type="region of interest" description="Disordered" evidence="5">
    <location>
        <begin position="100"/>
        <end position="120"/>
    </location>
</feature>